<sequence length="104" mass="11599">MHQLVCGRAGQDHTIPVWQLRWWYSKLPRIMRPRLRREMVEDGDEVFPAPQKQAQPPIAELGLTAGGKLNSGGQPLLQGQGPEASPFLPTAKKKMASLSFINIQ</sequence>
<protein>
    <submittedName>
        <fullName evidence="1">Uncharacterized protein</fullName>
    </submittedName>
</protein>
<proteinExistence type="predicted"/>
<dbReference type="EMBL" id="JAJGCB010000002">
    <property type="protein sequence ID" value="KAJ8994978.1"/>
    <property type="molecule type" value="Genomic_DNA"/>
</dbReference>
<organism evidence="1 2">
    <name type="scientific">Exophiala dermatitidis</name>
    <name type="common">Black yeast-like fungus</name>
    <name type="synonym">Wangiella dermatitidis</name>
    <dbReference type="NCBI Taxonomy" id="5970"/>
    <lineage>
        <taxon>Eukaryota</taxon>
        <taxon>Fungi</taxon>
        <taxon>Dikarya</taxon>
        <taxon>Ascomycota</taxon>
        <taxon>Pezizomycotina</taxon>
        <taxon>Eurotiomycetes</taxon>
        <taxon>Chaetothyriomycetidae</taxon>
        <taxon>Chaetothyriales</taxon>
        <taxon>Herpotrichiellaceae</taxon>
        <taxon>Exophiala</taxon>
    </lineage>
</organism>
<reference evidence="1" key="1">
    <citation type="submission" date="2023-01" db="EMBL/GenBank/DDBJ databases">
        <title>Exophiala dermititidis isolated from Cystic Fibrosis Patient.</title>
        <authorList>
            <person name="Kurbessoian T."/>
            <person name="Crocker A."/>
            <person name="Murante D."/>
            <person name="Hogan D.A."/>
            <person name="Stajich J.E."/>
        </authorList>
    </citation>
    <scope>NUCLEOTIDE SEQUENCE</scope>
    <source>
        <strain evidence="1">Ex8</strain>
    </source>
</reference>
<comment type="caution">
    <text evidence="1">The sequence shown here is derived from an EMBL/GenBank/DDBJ whole genome shotgun (WGS) entry which is preliminary data.</text>
</comment>
<evidence type="ECO:0000313" key="2">
    <source>
        <dbReference type="Proteomes" id="UP001161757"/>
    </source>
</evidence>
<dbReference type="AlphaFoldDB" id="A0AAN6IYP6"/>
<name>A0AAN6IYP6_EXODE</name>
<evidence type="ECO:0000313" key="1">
    <source>
        <dbReference type="EMBL" id="KAJ8994978.1"/>
    </source>
</evidence>
<dbReference type="Proteomes" id="UP001161757">
    <property type="component" value="Unassembled WGS sequence"/>
</dbReference>
<accession>A0AAN6IYP6</accession>
<gene>
    <name evidence="1" type="ORF">HRR80_001672</name>
</gene>